<evidence type="ECO:0000256" key="6">
    <source>
        <dbReference type="ARBA" id="ARBA00022989"/>
    </source>
</evidence>
<feature type="transmembrane region" description="Helical" evidence="9">
    <location>
        <begin position="72"/>
        <end position="94"/>
    </location>
</feature>
<keyword evidence="7 9" id="KW-0560">Oxidoreductase</keyword>
<dbReference type="Pfam" id="PF03626">
    <property type="entry name" value="COX4_pro"/>
    <property type="match status" value="1"/>
</dbReference>
<reference evidence="10" key="1">
    <citation type="submission" date="2022-10" db="EMBL/GenBank/DDBJ databases">
        <title>Description of Fervidibacillus gen. nov. in the family Fervidibacillaceae fam. nov. with two species, Fervidibacillus albus sp. nov., and Fervidibacillus halotolerans sp. nov., isolated from tidal flat sediments.</title>
        <authorList>
            <person name="Kwon K.K."/>
            <person name="Yang S.-H."/>
        </authorList>
    </citation>
    <scope>NUCLEOTIDE SEQUENCE</scope>
    <source>
        <strain evidence="10">JCM 19140</strain>
    </source>
</reference>
<keyword evidence="6 9" id="KW-1133">Transmembrane helix</keyword>
<dbReference type="PANTHER" id="PTHR36835:SF1">
    <property type="entry name" value="CYTOCHROME BO(3) UBIQUINOL OXIDASE SUBUNIT 4"/>
    <property type="match status" value="1"/>
</dbReference>
<dbReference type="GO" id="GO:0009486">
    <property type="term" value="F:cytochrome bo3 ubiquinol oxidase activity"/>
    <property type="evidence" value="ECO:0007669"/>
    <property type="project" value="TreeGrafter"/>
</dbReference>
<sequence length="100" mass="10895">MSNQEKGFPISHIVGFLLSITFTVVALLVALKTDLPKTTIMFVIGGLAVLQAGLQLIMFMHLNEGKDNYSKIIHTVYAIFMAVVIVIGSIWVVTAGHSIH</sequence>
<dbReference type="EC" id="1.10.3.-" evidence="9"/>
<dbReference type="InterPro" id="IPR005171">
    <property type="entry name" value="Cyt_c_oxidase_su4_prok"/>
</dbReference>
<comment type="caution">
    <text evidence="10">The sequence shown here is derived from an EMBL/GenBank/DDBJ whole genome shotgun (WGS) entry which is preliminary data.</text>
</comment>
<protein>
    <recommendedName>
        <fullName evidence="9">Quinol oxidase subunit 4</fullName>
        <ecNumber evidence="9">1.10.3.-</ecNumber>
    </recommendedName>
</protein>
<dbReference type="InterPro" id="IPR014250">
    <property type="entry name" value="QoxD"/>
</dbReference>
<comment type="subcellular location">
    <subcellularLocation>
        <location evidence="2 9">Cell membrane</location>
        <topology evidence="2 9">Multi-pass membrane protein</topology>
    </subcellularLocation>
</comment>
<evidence type="ECO:0000256" key="4">
    <source>
        <dbReference type="ARBA" id="ARBA00022475"/>
    </source>
</evidence>
<keyword evidence="8 9" id="KW-0472">Membrane</keyword>
<gene>
    <name evidence="10" type="primary">qoxD</name>
    <name evidence="10" type="ORF">OEV98_16145</name>
</gene>
<dbReference type="GO" id="GO:0015078">
    <property type="term" value="F:proton transmembrane transporter activity"/>
    <property type="evidence" value="ECO:0007669"/>
    <property type="project" value="TreeGrafter"/>
</dbReference>
<feature type="transmembrane region" description="Helical" evidence="9">
    <location>
        <begin position="12"/>
        <end position="31"/>
    </location>
</feature>
<evidence type="ECO:0000256" key="7">
    <source>
        <dbReference type="ARBA" id="ARBA00023002"/>
    </source>
</evidence>
<dbReference type="GO" id="GO:0015990">
    <property type="term" value="P:electron transport coupled proton transport"/>
    <property type="evidence" value="ECO:0007669"/>
    <property type="project" value="TreeGrafter"/>
</dbReference>
<dbReference type="Proteomes" id="UP001209318">
    <property type="component" value="Unassembled WGS sequence"/>
</dbReference>
<dbReference type="GO" id="GO:0009319">
    <property type="term" value="C:cytochrome o ubiquinol oxidase complex"/>
    <property type="evidence" value="ECO:0007669"/>
    <property type="project" value="TreeGrafter"/>
</dbReference>
<dbReference type="GO" id="GO:0042773">
    <property type="term" value="P:ATP synthesis coupled electron transport"/>
    <property type="evidence" value="ECO:0007669"/>
    <property type="project" value="UniProtKB-UniRule"/>
</dbReference>
<keyword evidence="5 9" id="KW-0812">Transmembrane</keyword>
<proteinExistence type="inferred from homology"/>
<keyword evidence="11" id="KW-1185">Reference proteome</keyword>
<accession>A0AAE3IV75</accession>
<dbReference type="PANTHER" id="PTHR36835">
    <property type="entry name" value="CYTOCHROME BO(3) UBIQUINOL OXIDASE SUBUNIT 4"/>
    <property type="match status" value="1"/>
</dbReference>
<dbReference type="InterPro" id="IPR050968">
    <property type="entry name" value="Cytochrome_c_oxidase_bac_sub4"/>
</dbReference>
<dbReference type="GO" id="GO:0016682">
    <property type="term" value="F:oxidoreductase activity, acting on diphenols and related substances as donors, oxygen as acceptor"/>
    <property type="evidence" value="ECO:0007669"/>
    <property type="project" value="UniProtKB-UniRule"/>
</dbReference>
<evidence type="ECO:0000256" key="1">
    <source>
        <dbReference type="ARBA" id="ARBA00000725"/>
    </source>
</evidence>
<evidence type="ECO:0000313" key="10">
    <source>
        <dbReference type="EMBL" id="MCU9615067.1"/>
    </source>
</evidence>
<dbReference type="GO" id="GO:0019646">
    <property type="term" value="P:aerobic electron transport chain"/>
    <property type="evidence" value="ECO:0007669"/>
    <property type="project" value="TreeGrafter"/>
</dbReference>
<evidence type="ECO:0000256" key="3">
    <source>
        <dbReference type="ARBA" id="ARBA00008079"/>
    </source>
</evidence>
<dbReference type="GO" id="GO:0005886">
    <property type="term" value="C:plasma membrane"/>
    <property type="evidence" value="ECO:0007669"/>
    <property type="project" value="UniProtKB-SubCell"/>
</dbReference>
<dbReference type="RefSeq" id="WP_263074384.1">
    <property type="nucleotide sequence ID" value="NZ_JAOUSF010000006.1"/>
</dbReference>
<comment type="similarity">
    <text evidence="3 9">Belongs to the cytochrome c oxidase bacterial subunit 4 family.</text>
</comment>
<organism evidence="10 11">
    <name type="scientific">Perspicuibacillus lycopersici</name>
    <dbReference type="NCBI Taxonomy" id="1325689"/>
    <lineage>
        <taxon>Bacteria</taxon>
        <taxon>Bacillati</taxon>
        <taxon>Bacillota</taxon>
        <taxon>Bacilli</taxon>
        <taxon>Bacillales</taxon>
        <taxon>Bacillaceae</taxon>
        <taxon>Perspicuibacillus</taxon>
    </lineage>
</organism>
<evidence type="ECO:0000256" key="9">
    <source>
        <dbReference type="RuleBase" id="RU367153"/>
    </source>
</evidence>
<evidence type="ECO:0000256" key="2">
    <source>
        <dbReference type="ARBA" id="ARBA00004651"/>
    </source>
</evidence>
<name>A0AAE3IV75_9BACI</name>
<dbReference type="NCBIfam" id="TIGR02901">
    <property type="entry name" value="QoxD"/>
    <property type="match status" value="1"/>
</dbReference>
<evidence type="ECO:0000256" key="8">
    <source>
        <dbReference type="ARBA" id="ARBA00023136"/>
    </source>
</evidence>
<dbReference type="AlphaFoldDB" id="A0AAE3IV75"/>
<feature type="transmembrane region" description="Helical" evidence="9">
    <location>
        <begin position="38"/>
        <end position="60"/>
    </location>
</feature>
<comment type="function">
    <text evidence="9">Catalyzes quinol oxidation with the concomitant reduction of oxygen to water.</text>
</comment>
<evidence type="ECO:0000313" key="11">
    <source>
        <dbReference type="Proteomes" id="UP001209318"/>
    </source>
</evidence>
<comment type="catalytic activity">
    <reaction evidence="1 9">
        <text>2 a quinol + O2 = 2 a quinone + 2 H2O</text>
        <dbReference type="Rhea" id="RHEA:55376"/>
        <dbReference type="ChEBI" id="CHEBI:15377"/>
        <dbReference type="ChEBI" id="CHEBI:15379"/>
        <dbReference type="ChEBI" id="CHEBI:24646"/>
        <dbReference type="ChEBI" id="CHEBI:132124"/>
    </reaction>
</comment>
<keyword evidence="4 9" id="KW-1003">Cell membrane</keyword>
<evidence type="ECO:0000256" key="5">
    <source>
        <dbReference type="ARBA" id="ARBA00022692"/>
    </source>
</evidence>
<dbReference type="EMBL" id="JAOUSF010000006">
    <property type="protein sequence ID" value="MCU9615067.1"/>
    <property type="molecule type" value="Genomic_DNA"/>
</dbReference>